<sequence length="44" mass="5137">MSSVLYWTHGTKFVKGGRIIVNIEYINELKYLRGEHGGNKTRRN</sequence>
<name>A0A9W3SB42_BACTU</name>
<organism evidence="1 2">
    <name type="scientific">Bacillus thuringiensis</name>
    <dbReference type="NCBI Taxonomy" id="1428"/>
    <lineage>
        <taxon>Bacteria</taxon>
        <taxon>Bacillati</taxon>
        <taxon>Bacillota</taxon>
        <taxon>Bacilli</taxon>
        <taxon>Bacillales</taxon>
        <taxon>Bacillaceae</taxon>
        <taxon>Bacillus</taxon>
        <taxon>Bacillus cereus group</taxon>
    </lineage>
</organism>
<dbReference type="AlphaFoldDB" id="A0A9W3SB42"/>
<reference evidence="1 2" key="1">
    <citation type="submission" date="2016-04" db="EMBL/GenBank/DDBJ databases">
        <title>High quality genome of the nematocidal Bacillus thuringiensis MYBT18246.</title>
        <authorList>
            <person name="Hollensteiner J."/>
            <person name="Poehlein A."/>
            <person name="Sproeer C."/>
            <person name="Bunk B."/>
            <person name="Rosenstiel P."/>
            <person name="Schulenburg H."/>
            <person name="Liesegang H."/>
        </authorList>
    </citation>
    <scope>NUCLEOTIDE SEQUENCE [LARGE SCALE GENOMIC DNA]</scope>
    <source>
        <strain evidence="1 2">MYBT18246</strain>
    </source>
</reference>
<gene>
    <name evidence="1" type="ORF">BT246_27590</name>
</gene>
<evidence type="ECO:0000313" key="1">
    <source>
        <dbReference type="EMBL" id="ANS48126.1"/>
    </source>
</evidence>
<dbReference type="Proteomes" id="UP000092743">
    <property type="component" value="Chromosome"/>
</dbReference>
<dbReference type="EMBL" id="CP015350">
    <property type="protein sequence ID" value="ANS48126.1"/>
    <property type="molecule type" value="Genomic_DNA"/>
</dbReference>
<accession>A0A9W3SB42</accession>
<protein>
    <submittedName>
        <fullName evidence="1">Uncharacterized protein</fullName>
    </submittedName>
</protein>
<proteinExistence type="predicted"/>
<evidence type="ECO:0000313" key="2">
    <source>
        <dbReference type="Proteomes" id="UP000092743"/>
    </source>
</evidence>